<gene>
    <name evidence="1" type="ORF">RAG0_14632</name>
</gene>
<proteinExistence type="predicted"/>
<dbReference type="EMBL" id="FJUX01000122">
    <property type="protein sequence ID" value="CZT10006.1"/>
    <property type="molecule type" value="Genomic_DNA"/>
</dbReference>
<keyword evidence="2" id="KW-1185">Reference proteome</keyword>
<name>A0A1E1LHP3_9HELO</name>
<evidence type="ECO:0000313" key="1">
    <source>
        <dbReference type="EMBL" id="CZT10006.1"/>
    </source>
</evidence>
<dbReference type="AlphaFoldDB" id="A0A1E1LHP3"/>
<organism evidence="1 2">
    <name type="scientific">Rhynchosporium agropyri</name>
    <dbReference type="NCBI Taxonomy" id="914238"/>
    <lineage>
        <taxon>Eukaryota</taxon>
        <taxon>Fungi</taxon>
        <taxon>Dikarya</taxon>
        <taxon>Ascomycota</taxon>
        <taxon>Pezizomycotina</taxon>
        <taxon>Leotiomycetes</taxon>
        <taxon>Helotiales</taxon>
        <taxon>Ploettnerulaceae</taxon>
        <taxon>Rhynchosporium</taxon>
    </lineage>
</organism>
<dbReference type="Proteomes" id="UP000178912">
    <property type="component" value="Unassembled WGS sequence"/>
</dbReference>
<sequence length="86" mass="9795">MSDSRLGAASEATKDEVEMWLEVTRGYSLRYWDMATGFLSGVMRNKKPERLADYDIDADLPEAQISLDLRIFGLHHVRHVIMPGTL</sequence>
<evidence type="ECO:0000313" key="2">
    <source>
        <dbReference type="Proteomes" id="UP000178912"/>
    </source>
</evidence>
<reference evidence="2" key="1">
    <citation type="submission" date="2016-03" db="EMBL/GenBank/DDBJ databases">
        <authorList>
            <person name="Guldener U."/>
        </authorList>
    </citation>
    <scope>NUCLEOTIDE SEQUENCE [LARGE SCALE GENOMIC DNA]</scope>
    <source>
        <strain evidence="2">04CH-RAC-A.6.1</strain>
    </source>
</reference>
<protein>
    <submittedName>
        <fullName evidence="1">Uncharacterized protein</fullName>
    </submittedName>
</protein>
<accession>A0A1E1LHP3</accession>